<dbReference type="EMBL" id="JAQOMS010000002">
    <property type="protein sequence ID" value="MDC2890265.1"/>
    <property type="molecule type" value="Genomic_DNA"/>
</dbReference>
<evidence type="ECO:0000313" key="2">
    <source>
        <dbReference type="EMBL" id="MDC2890265.1"/>
    </source>
</evidence>
<keyword evidence="3" id="KW-1185">Reference proteome</keyword>
<evidence type="ECO:0000313" key="3">
    <source>
        <dbReference type="Proteomes" id="UP001528411"/>
    </source>
</evidence>
<dbReference type="InterPro" id="IPR045670">
    <property type="entry name" value="DUF5916"/>
</dbReference>
<accession>A0ABT5FFD9</accession>
<feature type="domain" description="DUF5916" evidence="1">
    <location>
        <begin position="10"/>
        <end position="43"/>
    </location>
</feature>
<name>A0ABT5FFD9_9GAMM</name>
<protein>
    <submittedName>
        <fullName evidence="2">DUF5916 domain-containing protein</fullName>
    </submittedName>
</protein>
<sequence length="59" mass="6820">METHKNQQISATLNPDFGQVESDELVVNFSAIESFFTEKRPFLMKIRASLMYQGLKHSE</sequence>
<organism evidence="2 3">
    <name type="scientific">Psychrosphaera algicola</name>
    <dbReference type="NCBI Taxonomy" id="3023714"/>
    <lineage>
        <taxon>Bacteria</taxon>
        <taxon>Pseudomonadati</taxon>
        <taxon>Pseudomonadota</taxon>
        <taxon>Gammaproteobacteria</taxon>
        <taxon>Alteromonadales</taxon>
        <taxon>Pseudoalteromonadaceae</taxon>
        <taxon>Psychrosphaera</taxon>
    </lineage>
</organism>
<reference evidence="2 3" key="1">
    <citation type="submission" date="2023-01" db="EMBL/GenBank/DDBJ databases">
        <title>Psychrosphaera sp. nov., isolated from marine algae.</title>
        <authorList>
            <person name="Bayburt H."/>
            <person name="Choi B.J."/>
            <person name="Kim J.M."/>
            <person name="Choi D.G."/>
            <person name="Jeon C.O."/>
        </authorList>
    </citation>
    <scope>NUCLEOTIDE SEQUENCE [LARGE SCALE GENOMIC DNA]</scope>
    <source>
        <strain evidence="2 3">G1-22</strain>
    </source>
</reference>
<dbReference type="Pfam" id="PF19313">
    <property type="entry name" value="DUF5916"/>
    <property type="match status" value="1"/>
</dbReference>
<dbReference type="Proteomes" id="UP001528411">
    <property type="component" value="Unassembled WGS sequence"/>
</dbReference>
<gene>
    <name evidence="2" type="ORF">PN838_17765</name>
</gene>
<evidence type="ECO:0000259" key="1">
    <source>
        <dbReference type="Pfam" id="PF19313"/>
    </source>
</evidence>
<comment type="caution">
    <text evidence="2">The sequence shown here is derived from an EMBL/GenBank/DDBJ whole genome shotgun (WGS) entry which is preliminary data.</text>
</comment>
<proteinExistence type="predicted"/>
<dbReference type="RefSeq" id="WP_272181502.1">
    <property type="nucleotide sequence ID" value="NZ_JAQOMS010000002.1"/>
</dbReference>